<reference evidence="1 2" key="1">
    <citation type="submission" date="2020-08" db="EMBL/GenBank/DDBJ databases">
        <title>Genomic Encyclopedia of Type Strains, Phase IV (KMG-IV): sequencing the most valuable type-strain genomes for metagenomic binning, comparative biology and taxonomic classification.</title>
        <authorList>
            <person name="Goeker M."/>
        </authorList>
    </citation>
    <scope>NUCLEOTIDE SEQUENCE [LARGE SCALE GENOMIC DNA]</scope>
    <source>
        <strain evidence="1 2">DSM 102983</strain>
    </source>
</reference>
<protein>
    <submittedName>
        <fullName evidence="1">Uncharacterized protein</fullName>
    </submittedName>
</protein>
<keyword evidence="2" id="KW-1185">Reference proteome</keyword>
<name>A0ABR6KK96_9BACT</name>
<proteinExistence type="predicted"/>
<gene>
    <name evidence="1" type="ORF">GGQ57_001828</name>
</gene>
<sequence>MEEQITHLCGGYYRSFARFKRQVEKMEDSRRFIEECAHFLTNNPDTAGDELKERFTRLFFKAYGKMLAGDCGCSNLVYDFQRIRVVEQDFFLDMMRAAVEIGMLDCSHDELAAVLYAGYRTRFALKTIKNRLITETSGGKILQEALERTFGRYYSASKSHK</sequence>
<evidence type="ECO:0000313" key="1">
    <source>
        <dbReference type="EMBL" id="MBB4621931.1"/>
    </source>
</evidence>
<comment type="caution">
    <text evidence="1">The sequence shown here is derived from an EMBL/GenBank/DDBJ whole genome shotgun (WGS) entry which is preliminary data.</text>
</comment>
<accession>A0ABR6KK96</accession>
<dbReference type="EMBL" id="JACHOC010000003">
    <property type="protein sequence ID" value="MBB4621931.1"/>
    <property type="molecule type" value="Genomic_DNA"/>
</dbReference>
<organism evidence="1 2">
    <name type="scientific">Parabacteroides faecis</name>
    <dbReference type="NCBI Taxonomy" id="1217282"/>
    <lineage>
        <taxon>Bacteria</taxon>
        <taxon>Pseudomonadati</taxon>
        <taxon>Bacteroidota</taxon>
        <taxon>Bacteroidia</taxon>
        <taxon>Bacteroidales</taxon>
        <taxon>Tannerellaceae</taxon>
        <taxon>Parabacteroides</taxon>
    </lineage>
</organism>
<evidence type="ECO:0000313" key="2">
    <source>
        <dbReference type="Proteomes" id="UP000533637"/>
    </source>
</evidence>
<dbReference type="Proteomes" id="UP000533637">
    <property type="component" value="Unassembled WGS sequence"/>
</dbReference>
<dbReference type="RefSeq" id="WP_183670266.1">
    <property type="nucleotide sequence ID" value="NZ_BMPB01000001.1"/>
</dbReference>